<dbReference type="STRING" id="467210.HMPREF1866_00378"/>
<dbReference type="OrthoDB" id="9807423at2"/>
<name>A0A133ZYS0_9FIRM</name>
<protein>
    <recommendedName>
        <fullName evidence="1">DUF7768 domain-containing protein</fullName>
    </recommendedName>
</protein>
<dbReference type="Pfam" id="PF24963">
    <property type="entry name" value="DUF7768"/>
    <property type="match status" value="1"/>
</dbReference>
<keyword evidence="3" id="KW-1185">Reference proteome</keyword>
<comment type="caution">
    <text evidence="2">The sequence shown here is derived from an EMBL/GenBank/DDBJ whole genome shotgun (WGS) entry which is preliminary data.</text>
</comment>
<reference evidence="3" key="1">
    <citation type="submission" date="2016-01" db="EMBL/GenBank/DDBJ databases">
        <authorList>
            <person name="Mitreva M."/>
            <person name="Pepin K.H."/>
            <person name="Mihindukulasuriya K.A."/>
            <person name="Fulton R."/>
            <person name="Fronick C."/>
            <person name="O'Laughlin M."/>
            <person name="Miner T."/>
            <person name="Herter B."/>
            <person name="Rosa B.A."/>
            <person name="Cordes M."/>
            <person name="Tomlinson C."/>
            <person name="Wollam A."/>
            <person name="Palsikar V.B."/>
            <person name="Mardis E.R."/>
            <person name="Wilson R.K."/>
        </authorList>
    </citation>
    <scope>NUCLEOTIDE SEQUENCE [LARGE SCALE GENOMIC DNA]</scope>
    <source>
        <strain evidence="3">DNF00896</strain>
    </source>
</reference>
<dbReference type="PATRIC" id="fig|467210.3.peg.373"/>
<feature type="domain" description="DUF7768" evidence="1">
    <location>
        <begin position="91"/>
        <end position="183"/>
    </location>
</feature>
<evidence type="ECO:0000313" key="2">
    <source>
        <dbReference type="EMBL" id="KXB60597.1"/>
    </source>
</evidence>
<accession>A0A133ZYS0</accession>
<organism evidence="2 3">
    <name type="scientific">Lachnoanaerobaculum saburreum</name>
    <dbReference type="NCBI Taxonomy" id="467210"/>
    <lineage>
        <taxon>Bacteria</taxon>
        <taxon>Bacillati</taxon>
        <taxon>Bacillota</taxon>
        <taxon>Clostridia</taxon>
        <taxon>Lachnospirales</taxon>
        <taxon>Lachnospiraceae</taxon>
        <taxon>Lachnoanaerobaculum</taxon>
    </lineage>
</organism>
<dbReference type="EMBL" id="LSDA01000011">
    <property type="protein sequence ID" value="KXB60597.1"/>
    <property type="molecule type" value="Genomic_DNA"/>
</dbReference>
<dbReference type="Proteomes" id="UP000070394">
    <property type="component" value="Unassembled WGS sequence"/>
</dbReference>
<gene>
    <name evidence="2" type="ORF">HMPREF1866_00378</name>
</gene>
<proteinExistence type="predicted"/>
<sequence length="211" mass="24583">MKPLYGSFDYLQQRECIQVGEIVDPETFCHFSNNSTFQRDDIFQIDYVAAIIGDVRLYDTIAKMNKYAPWRYVGQCEKGHIENKNPALMPFVYVCSRYRAKTSDERLQNIELAKHACERVIQMGAIPIAPHLYFTRFLDDNVEFERDFGMEAGKKMMEMCSSFFVLTVDEEISEGMDEEIKYMTGILGLEGSNKNYTKEEAKRIVEQRLEI</sequence>
<dbReference type="Gene3D" id="3.40.50.10400">
    <property type="entry name" value="Hypothetical protein PA1492"/>
    <property type="match status" value="1"/>
</dbReference>
<dbReference type="InterPro" id="IPR056670">
    <property type="entry name" value="DUF7768"/>
</dbReference>
<evidence type="ECO:0000259" key="1">
    <source>
        <dbReference type="Pfam" id="PF24963"/>
    </source>
</evidence>
<evidence type="ECO:0000313" key="3">
    <source>
        <dbReference type="Proteomes" id="UP000070394"/>
    </source>
</evidence>
<dbReference type="AlphaFoldDB" id="A0A133ZYS0"/>
<dbReference type="RefSeq" id="WP_060930348.1">
    <property type="nucleotide sequence ID" value="NZ_KQ959775.1"/>
</dbReference>